<dbReference type="Gene3D" id="3.40.50.720">
    <property type="entry name" value="NAD(P)-binding Rossmann-like Domain"/>
    <property type="match status" value="1"/>
</dbReference>
<evidence type="ECO:0000259" key="4">
    <source>
        <dbReference type="Pfam" id="PF05368"/>
    </source>
</evidence>
<reference evidence="5 6" key="1">
    <citation type="submission" date="2013-03" db="EMBL/GenBank/DDBJ databases">
        <title>The Genome Sequence of Phialophora europaea CBS 101466.</title>
        <authorList>
            <consortium name="The Broad Institute Genomics Platform"/>
            <person name="Cuomo C."/>
            <person name="de Hoog S."/>
            <person name="Gorbushina A."/>
            <person name="Walker B."/>
            <person name="Young S.K."/>
            <person name="Zeng Q."/>
            <person name="Gargeya S."/>
            <person name="Fitzgerald M."/>
            <person name="Haas B."/>
            <person name="Abouelleil A."/>
            <person name="Allen A.W."/>
            <person name="Alvarado L."/>
            <person name="Arachchi H.M."/>
            <person name="Berlin A.M."/>
            <person name="Chapman S.B."/>
            <person name="Gainer-Dewar J."/>
            <person name="Goldberg J."/>
            <person name="Griggs A."/>
            <person name="Gujja S."/>
            <person name="Hansen M."/>
            <person name="Howarth C."/>
            <person name="Imamovic A."/>
            <person name="Ireland A."/>
            <person name="Larimer J."/>
            <person name="McCowan C."/>
            <person name="Murphy C."/>
            <person name="Pearson M."/>
            <person name="Poon T.W."/>
            <person name="Priest M."/>
            <person name="Roberts A."/>
            <person name="Saif S."/>
            <person name="Shea T."/>
            <person name="Sisk P."/>
            <person name="Sykes S."/>
            <person name="Wortman J."/>
            <person name="Nusbaum C."/>
            <person name="Birren B."/>
        </authorList>
    </citation>
    <scope>NUCLEOTIDE SEQUENCE [LARGE SCALE GENOMIC DNA]</scope>
    <source>
        <strain evidence="5 6">CBS 101466</strain>
    </source>
</reference>
<keyword evidence="3" id="KW-0560">Oxidoreductase</keyword>
<dbReference type="EMBL" id="KB822718">
    <property type="protein sequence ID" value="ETN42466.1"/>
    <property type="molecule type" value="Genomic_DNA"/>
</dbReference>
<dbReference type="HOGENOM" id="CLU_007383_8_4_1"/>
<evidence type="ECO:0000256" key="3">
    <source>
        <dbReference type="ARBA" id="ARBA00023002"/>
    </source>
</evidence>
<dbReference type="GO" id="GO:0016491">
    <property type="term" value="F:oxidoreductase activity"/>
    <property type="evidence" value="ECO:0007669"/>
    <property type="project" value="UniProtKB-KW"/>
</dbReference>
<dbReference type="RefSeq" id="XP_008714202.1">
    <property type="nucleotide sequence ID" value="XM_008715980.1"/>
</dbReference>
<evidence type="ECO:0000313" key="5">
    <source>
        <dbReference type="EMBL" id="ETN42466.1"/>
    </source>
</evidence>
<evidence type="ECO:0000256" key="1">
    <source>
        <dbReference type="ARBA" id="ARBA00006328"/>
    </source>
</evidence>
<evidence type="ECO:0000313" key="6">
    <source>
        <dbReference type="Proteomes" id="UP000030752"/>
    </source>
</evidence>
<dbReference type="Pfam" id="PF05368">
    <property type="entry name" value="NmrA"/>
    <property type="match status" value="1"/>
</dbReference>
<feature type="domain" description="NmrA-like" evidence="4">
    <location>
        <begin position="5"/>
        <end position="263"/>
    </location>
</feature>
<dbReference type="InterPro" id="IPR008030">
    <property type="entry name" value="NmrA-like"/>
</dbReference>
<name>W2S184_CYPE1</name>
<accession>W2S184</accession>
<dbReference type="STRING" id="1220924.W2S184"/>
<sequence>MLSSEDTVLIFGATGNQGSATIRGLLALSPSTTIHALVRDPDSPKSKNLQTLSPNIRLFPGDFDSPASLSAAAANTTAAFINVSMVFSDFTIEQKHMQNILTALAAVPTMKRVVYASGAGAKDPSVPGALKNVSPGTFRYAWFENKFNNEMALQREAEKHGWDWTVLQPAVFLTNWLPPLVGFVWPQLGEHRIATLFPRDFRHYWVDPDDTGKFAARALLREDNGGLRALWGQTLELANEYLTLGEVLARLEEVAKGKTGKDVSIVMDIKPLDEARKKKDNDVKVDSELFQIDNPPTADIERVRSFGIELQTVKGFFEREQERLREVLKL</sequence>
<gene>
    <name evidence="5" type="ORF">HMPREF1541_01622</name>
</gene>
<keyword evidence="2" id="KW-0521">NADP</keyword>
<dbReference type="AlphaFoldDB" id="W2S184"/>
<dbReference type="PANTHER" id="PTHR42748">
    <property type="entry name" value="NITROGEN METABOLITE REPRESSION PROTEIN NMRA FAMILY MEMBER"/>
    <property type="match status" value="1"/>
</dbReference>
<protein>
    <recommendedName>
        <fullName evidence="4">NmrA-like domain-containing protein</fullName>
    </recommendedName>
</protein>
<dbReference type="GeneID" id="19968961"/>
<dbReference type="PANTHER" id="PTHR42748:SF30">
    <property type="entry name" value="NMRA-LIKE DOMAIN-CONTAINING PROTEIN"/>
    <property type="match status" value="1"/>
</dbReference>
<dbReference type="SUPFAM" id="SSF51735">
    <property type="entry name" value="NAD(P)-binding Rossmann-fold domains"/>
    <property type="match status" value="1"/>
</dbReference>
<dbReference type="OrthoDB" id="419598at2759"/>
<keyword evidence="6" id="KW-1185">Reference proteome</keyword>
<dbReference type="InterPro" id="IPR051164">
    <property type="entry name" value="NmrA-like_oxidored"/>
</dbReference>
<dbReference type="GO" id="GO:0005634">
    <property type="term" value="C:nucleus"/>
    <property type="evidence" value="ECO:0007669"/>
    <property type="project" value="TreeGrafter"/>
</dbReference>
<dbReference type="Proteomes" id="UP000030752">
    <property type="component" value="Unassembled WGS sequence"/>
</dbReference>
<dbReference type="VEuPathDB" id="FungiDB:HMPREF1541_01622"/>
<proteinExistence type="inferred from homology"/>
<dbReference type="eggNOG" id="ENOG502S6QR">
    <property type="taxonomic scope" value="Eukaryota"/>
</dbReference>
<organism evidence="5 6">
    <name type="scientific">Cyphellophora europaea (strain CBS 101466)</name>
    <name type="common">Phialophora europaea</name>
    <dbReference type="NCBI Taxonomy" id="1220924"/>
    <lineage>
        <taxon>Eukaryota</taxon>
        <taxon>Fungi</taxon>
        <taxon>Dikarya</taxon>
        <taxon>Ascomycota</taxon>
        <taxon>Pezizomycotina</taxon>
        <taxon>Eurotiomycetes</taxon>
        <taxon>Chaetothyriomycetidae</taxon>
        <taxon>Chaetothyriales</taxon>
        <taxon>Cyphellophoraceae</taxon>
        <taxon>Cyphellophora</taxon>
    </lineage>
</organism>
<dbReference type="InParanoid" id="W2S184"/>
<dbReference type="InterPro" id="IPR036291">
    <property type="entry name" value="NAD(P)-bd_dom_sf"/>
</dbReference>
<evidence type="ECO:0000256" key="2">
    <source>
        <dbReference type="ARBA" id="ARBA00022857"/>
    </source>
</evidence>
<comment type="similarity">
    <text evidence="1">Belongs to the NmrA-type oxidoreductase family.</text>
</comment>